<accession>A0A0N9UW37</accession>
<reference evidence="1 2" key="1">
    <citation type="journal article" date="2015" name="Genome Announc.">
        <title>Complete Genome Sequence of Polypropylene Glycol- and Polyethylene Glycol-Degrading Sphingopyxis macrogoltabida Strain EY-1.</title>
        <authorList>
            <person name="Ohtsubo Y."/>
            <person name="Nagata Y."/>
            <person name="Numata M."/>
            <person name="Tsuchikane K."/>
            <person name="Hosoyama A."/>
            <person name="Yamazoe A."/>
            <person name="Tsuda M."/>
            <person name="Fujita N."/>
            <person name="Kawai F."/>
        </authorList>
    </citation>
    <scope>NUCLEOTIDE SEQUENCE [LARGE SCALE GENOMIC DNA]</scope>
    <source>
        <strain evidence="1 2">EY-1</strain>
    </source>
</reference>
<dbReference type="AlphaFoldDB" id="A0A0N9UW37"/>
<protein>
    <submittedName>
        <fullName evidence="1">Uncharacterized protein</fullName>
    </submittedName>
</protein>
<gene>
    <name evidence="1" type="ORF">AN936_07890</name>
</gene>
<name>A0A0N9UW37_SPHMC</name>
<proteinExistence type="predicted"/>
<dbReference type="Proteomes" id="UP000058074">
    <property type="component" value="Chromosome"/>
</dbReference>
<dbReference type="KEGG" id="smag:AN936_07890"/>
<evidence type="ECO:0000313" key="2">
    <source>
        <dbReference type="Proteomes" id="UP000058074"/>
    </source>
</evidence>
<dbReference type="EMBL" id="CP012700">
    <property type="protein sequence ID" value="ALH80294.1"/>
    <property type="molecule type" value="Genomic_DNA"/>
</dbReference>
<evidence type="ECO:0000313" key="1">
    <source>
        <dbReference type="EMBL" id="ALH80294.1"/>
    </source>
</evidence>
<dbReference type="RefSeq" id="WP_054587658.1">
    <property type="nucleotide sequence ID" value="NZ_CP012700.1"/>
</dbReference>
<organism evidence="1 2">
    <name type="scientific">Sphingopyxis macrogoltabida</name>
    <name type="common">Sphingomonas macrogoltabidus</name>
    <dbReference type="NCBI Taxonomy" id="33050"/>
    <lineage>
        <taxon>Bacteria</taxon>
        <taxon>Pseudomonadati</taxon>
        <taxon>Pseudomonadota</taxon>
        <taxon>Alphaproteobacteria</taxon>
        <taxon>Sphingomonadales</taxon>
        <taxon>Sphingomonadaceae</taxon>
        <taxon>Sphingopyxis</taxon>
    </lineage>
</organism>
<sequence length="63" mass="7572">MMHRNMRRNAVVRKWDAESPDFATKHRIAERKIAEDLYQSPILAISFQRKRISGHFHIRHGME</sequence>
<dbReference type="PATRIC" id="fig|33050.5.peg.1641"/>